<keyword evidence="2" id="KW-1185">Reference proteome</keyword>
<dbReference type="Gene3D" id="1.10.3210.10">
    <property type="entry name" value="Hypothetical protein af1432"/>
    <property type="match status" value="1"/>
</dbReference>
<gene>
    <name evidence="1" type="ORF">ER308_02855</name>
</gene>
<dbReference type="KEGG" id="erz:ER308_02855"/>
<name>A0A411YBS6_9ACTN</name>
<reference evidence="1 2" key="1">
    <citation type="submission" date="2019-01" db="EMBL/GenBank/DDBJ databases">
        <title>Egibacter rhizosphaerae EGI 80759T.</title>
        <authorList>
            <person name="Chen D.-D."/>
            <person name="Tian Y."/>
            <person name="Jiao J.-Y."/>
            <person name="Zhang X.-T."/>
            <person name="Zhang Y.-G."/>
            <person name="Zhang Y."/>
            <person name="Xiao M."/>
            <person name="Shu W.-S."/>
            <person name="Li W.-J."/>
        </authorList>
    </citation>
    <scope>NUCLEOTIDE SEQUENCE [LARGE SCALE GENOMIC DNA]</scope>
    <source>
        <strain evidence="1 2">EGI 80759</strain>
    </source>
</reference>
<dbReference type="EMBL" id="CP036402">
    <property type="protein sequence ID" value="QBI18607.1"/>
    <property type="molecule type" value="Genomic_DNA"/>
</dbReference>
<evidence type="ECO:0000313" key="1">
    <source>
        <dbReference type="EMBL" id="QBI18607.1"/>
    </source>
</evidence>
<dbReference type="RefSeq" id="WP_131153605.1">
    <property type="nucleotide sequence ID" value="NZ_CP036402.1"/>
</dbReference>
<sequence length="338" mass="36463">MIESFDIRERAEAVERTSLSTWAALSGESKGRDRYEDPDPIRTAFQQDRDRLLHADVFLRLAGTTQSFVPAEPTAQVLDVVPPWRSRLAHSLATSQLARTIARALRLNEDLAEAVALGQSVGAPPFGVAGEHALAEVATAGFDVGEQSLRVVERLVRDGRGLNLTWEVRDGLLHQTWPRSHAATHEGQVAALSTWVAGSLHDLTGALRGELVHLDDVPAEVRTGLGAGHGTRVAAVVTSAVQASAERPEIALTPPVEAALGTLEAFLDERVHGRPEARAEAGRAAHCLQSLAIEGATNPESLPGRDGDVTEQRVLDHLCRLTDREARSAFTERFLPRG</sequence>
<dbReference type="GO" id="GO:0016787">
    <property type="term" value="F:hydrolase activity"/>
    <property type="evidence" value="ECO:0007669"/>
    <property type="project" value="UniProtKB-KW"/>
</dbReference>
<dbReference type="OrthoDB" id="5241075at2"/>
<proteinExistence type="predicted"/>
<keyword evidence="1" id="KW-0378">Hydrolase</keyword>
<organism evidence="1 2">
    <name type="scientific">Egibacter rhizosphaerae</name>
    <dbReference type="NCBI Taxonomy" id="1670831"/>
    <lineage>
        <taxon>Bacteria</taxon>
        <taxon>Bacillati</taxon>
        <taxon>Actinomycetota</taxon>
        <taxon>Nitriliruptoria</taxon>
        <taxon>Egibacterales</taxon>
        <taxon>Egibacteraceae</taxon>
        <taxon>Egibacter</taxon>
    </lineage>
</organism>
<evidence type="ECO:0000313" key="2">
    <source>
        <dbReference type="Proteomes" id="UP000291469"/>
    </source>
</evidence>
<dbReference type="AlphaFoldDB" id="A0A411YBS6"/>
<dbReference type="SUPFAM" id="SSF109604">
    <property type="entry name" value="HD-domain/PDEase-like"/>
    <property type="match status" value="1"/>
</dbReference>
<accession>A0A411YBS6</accession>
<dbReference type="Proteomes" id="UP000291469">
    <property type="component" value="Chromosome"/>
</dbReference>
<protein>
    <submittedName>
        <fullName evidence="1">Deoxyguanosinetriphosphate triphosphohydrolase</fullName>
    </submittedName>
</protein>